<dbReference type="GO" id="GO:0042373">
    <property type="term" value="P:vitamin K metabolic process"/>
    <property type="evidence" value="ECO:0007669"/>
    <property type="project" value="InterPro"/>
</dbReference>
<comment type="caution">
    <text evidence="13">The sequence shown here is derived from an EMBL/GenBank/DDBJ whole genome shotgun (WGS) entry which is preliminary data.</text>
</comment>
<dbReference type="GO" id="GO:0005789">
    <property type="term" value="C:endoplasmic reticulum membrane"/>
    <property type="evidence" value="ECO:0007669"/>
    <property type="project" value="UniProtKB-SubCell"/>
</dbReference>
<dbReference type="EC" id="1.17.4.4" evidence="3"/>
<dbReference type="STRING" id="400727.A0A2T7PCM9"/>
<keyword evidence="7" id="KW-1133">Transmembrane helix</keyword>
<dbReference type="Pfam" id="PF07884">
    <property type="entry name" value="VKOR"/>
    <property type="match status" value="1"/>
</dbReference>
<keyword evidence="5" id="KW-0874">Quinone</keyword>
<keyword evidence="4" id="KW-0812">Transmembrane</keyword>
<dbReference type="EMBL" id="PZQS01000004">
    <property type="protein sequence ID" value="PVD31178.1"/>
    <property type="molecule type" value="Genomic_DNA"/>
</dbReference>
<keyword evidence="10" id="KW-1015">Disulfide bond</keyword>
<accession>A0A2T7PCM9</accession>
<proteinExistence type="inferred from homology"/>
<dbReference type="Gene3D" id="1.20.1440.130">
    <property type="entry name" value="VKOR domain"/>
    <property type="match status" value="1"/>
</dbReference>
<evidence type="ECO:0000259" key="12">
    <source>
        <dbReference type="Pfam" id="PF07884"/>
    </source>
</evidence>
<evidence type="ECO:0000256" key="2">
    <source>
        <dbReference type="ARBA" id="ARBA00006214"/>
    </source>
</evidence>
<evidence type="ECO:0000256" key="10">
    <source>
        <dbReference type="ARBA" id="ARBA00023157"/>
    </source>
</evidence>
<name>A0A2T7PCM9_POMCA</name>
<reference evidence="13 14" key="1">
    <citation type="submission" date="2018-04" db="EMBL/GenBank/DDBJ databases">
        <title>The genome of golden apple snail Pomacea canaliculata provides insight into stress tolerance and invasive adaptation.</title>
        <authorList>
            <person name="Liu C."/>
            <person name="Liu B."/>
            <person name="Ren Y."/>
            <person name="Zhang Y."/>
            <person name="Wang H."/>
            <person name="Li S."/>
            <person name="Jiang F."/>
            <person name="Yin L."/>
            <person name="Zhang G."/>
            <person name="Qian W."/>
            <person name="Fan W."/>
        </authorList>
    </citation>
    <scope>NUCLEOTIDE SEQUENCE [LARGE SCALE GENOMIC DNA]</scope>
    <source>
        <strain evidence="13">SZHN2017</strain>
        <tissue evidence="13">Muscle</tissue>
    </source>
</reference>
<evidence type="ECO:0000256" key="6">
    <source>
        <dbReference type="ARBA" id="ARBA00022824"/>
    </source>
</evidence>
<organism evidence="13 14">
    <name type="scientific">Pomacea canaliculata</name>
    <name type="common">Golden apple snail</name>
    <dbReference type="NCBI Taxonomy" id="400727"/>
    <lineage>
        <taxon>Eukaryota</taxon>
        <taxon>Metazoa</taxon>
        <taxon>Spiralia</taxon>
        <taxon>Lophotrochozoa</taxon>
        <taxon>Mollusca</taxon>
        <taxon>Gastropoda</taxon>
        <taxon>Caenogastropoda</taxon>
        <taxon>Architaenioglossa</taxon>
        <taxon>Ampullarioidea</taxon>
        <taxon>Ampullariidae</taxon>
        <taxon>Pomacea</taxon>
    </lineage>
</organism>
<keyword evidence="9" id="KW-0472">Membrane</keyword>
<keyword evidence="14" id="KW-1185">Reference proteome</keyword>
<comment type="subcellular location">
    <subcellularLocation>
        <location evidence="1">Endoplasmic reticulum membrane</location>
        <topology evidence="1">Multi-pass membrane protein</topology>
    </subcellularLocation>
</comment>
<dbReference type="CDD" id="cd12917">
    <property type="entry name" value="VKOR_euk"/>
    <property type="match status" value="1"/>
</dbReference>
<keyword evidence="8" id="KW-0560">Oxidoreductase</keyword>
<dbReference type="PANTHER" id="PTHR14519:SF5">
    <property type="entry name" value="VITAMIN K EPOXIDE REDUCTASE COMPLEX SUBUNIT 1-LIKE PROTEIN 1"/>
    <property type="match status" value="1"/>
</dbReference>
<evidence type="ECO:0000256" key="7">
    <source>
        <dbReference type="ARBA" id="ARBA00022989"/>
    </source>
</evidence>
<dbReference type="InterPro" id="IPR012932">
    <property type="entry name" value="VKOR"/>
</dbReference>
<gene>
    <name evidence="13" type="ORF">C0Q70_06590</name>
</gene>
<evidence type="ECO:0000313" key="13">
    <source>
        <dbReference type="EMBL" id="PVD31178.1"/>
    </source>
</evidence>
<dbReference type="AlphaFoldDB" id="A0A2T7PCM9"/>
<keyword evidence="6" id="KW-0256">Endoplasmic reticulum</keyword>
<evidence type="ECO:0000256" key="9">
    <source>
        <dbReference type="ARBA" id="ARBA00023136"/>
    </source>
</evidence>
<evidence type="ECO:0000256" key="11">
    <source>
        <dbReference type="ARBA" id="ARBA00023284"/>
    </source>
</evidence>
<evidence type="ECO:0000313" key="14">
    <source>
        <dbReference type="Proteomes" id="UP000245119"/>
    </source>
</evidence>
<dbReference type="GO" id="GO:0047057">
    <property type="term" value="F:vitamin-K-epoxide reductase (warfarin-sensitive) activity"/>
    <property type="evidence" value="ECO:0007669"/>
    <property type="project" value="UniProtKB-EC"/>
</dbReference>
<dbReference type="InterPro" id="IPR038354">
    <property type="entry name" value="VKOR_sf"/>
</dbReference>
<dbReference type="InterPro" id="IPR042406">
    <property type="entry name" value="VKORC1/VKORC1L1"/>
</dbReference>
<feature type="domain" description="Vitamin K epoxide reductase" evidence="12">
    <location>
        <begin position="111"/>
        <end position="193"/>
    </location>
</feature>
<comment type="similarity">
    <text evidence="2">Belongs to the VKOR family.</text>
</comment>
<sequence>MSQKTRIIGFMNAQCACLPLGCAETKGQRVAVFSHTHFLPPSLLPSFPPSRRRIDRQAAAGLRCVTWSRLTTRTAVPSASMSTGGVKGWRGGIHTMAGPAYVIISNMADRLLLSLAGLLVSVYSLHVEVQKEKNPKYRAACDFSERMSCSKVLTSKYSRGFGVVEPYLGKKHFLNVRNCNLGIVFYLVHAALGQ</sequence>
<evidence type="ECO:0000256" key="4">
    <source>
        <dbReference type="ARBA" id="ARBA00022692"/>
    </source>
</evidence>
<evidence type="ECO:0000256" key="5">
    <source>
        <dbReference type="ARBA" id="ARBA00022719"/>
    </source>
</evidence>
<keyword evidence="11" id="KW-0676">Redox-active center</keyword>
<evidence type="ECO:0000256" key="3">
    <source>
        <dbReference type="ARBA" id="ARBA00012278"/>
    </source>
</evidence>
<dbReference type="GO" id="GO:0048038">
    <property type="term" value="F:quinone binding"/>
    <property type="evidence" value="ECO:0007669"/>
    <property type="project" value="UniProtKB-KW"/>
</dbReference>
<dbReference type="OrthoDB" id="17010at2759"/>
<protein>
    <recommendedName>
        <fullName evidence="3">vitamin-K-epoxide reductase (warfarin-sensitive)</fullName>
        <ecNumber evidence="3">1.17.4.4</ecNumber>
    </recommendedName>
</protein>
<dbReference type="PANTHER" id="PTHR14519">
    <property type="entry name" value="VITAMIN K EPOXIDE REDUCTASE COMPLEX, SUBUNIT 1"/>
    <property type="match status" value="1"/>
</dbReference>
<evidence type="ECO:0000256" key="8">
    <source>
        <dbReference type="ARBA" id="ARBA00023002"/>
    </source>
</evidence>
<evidence type="ECO:0000256" key="1">
    <source>
        <dbReference type="ARBA" id="ARBA00004477"/>
    </source>
</evidence>
<dbReference type="Proteomes" id="UP000245119">
    <property type="component" value="Linkage Group LG4"/>
</dbReference>